<protein>
    <submittedName>
        <fullName evidence="1">Uncharacterized protein</fullName>
    </submittedName>
</protein>
<sequence>MKLLDKERNLLLEIREVQDMFYFDDYLCNHLYKKKQKEPQENLISFCEQYLNSLNFCTIQEVILEAQYPQDFILLNGHKEEICSYDNKNGLQLKQPNLF</sequence>
<dbReference type="EMBL" id="NXLS01000001">
    <property type="protein sequence ID" value="RDU64548.1"/>
    <property type="molecule type" value="Genomic_DNA"/>
</dbReference>
<name>A0A3D8IHE1_9HELI</name>
<keyword evidence="2" id="KW-1185">Reference proteome</keyword>
<reference evidence="1 2" key="1">
    <citation type="submission" date="2018-04" db="EMBL/GenBank/DDBJ databases">
        <title>Novel Campyloabacter and Helicobacter Species and Strains.</title>
        <authorList>
            <person name="Mannion A.J."/>
            <person name="Shen Z."/>
            <person name="Fox J.G."/>
        </authorList>
    </citation>
    <scope>NUCLEOTIDE SEQUENCE [LARGE SCALE GENOMIC DNA]</scope>
    <source>
        <strain evidence="1 2">MIT 99-5101</strain>
    </source>
</reference>
<evidence type="ECO:0000313" key="1">
    <source>
        <dbReference type="EMBL" id="RDU64548.1"/>
    </source>
</evidence>
<proteinExistence type="predicted"/>
<organism evidence="1 2">
    <name type="scientific">Helicobacter ganmani</name>
    <dbReference type="NCBI Taxonomy" id="60246"/>
    <lineage>
        <taxon>Bacteria</taxon>
        <taxon>Pseudomonadati</taxon>
        <taxon>Campylobacterota</taxon>
        <taxon>Epsilonproteobacteria</taxon>
        <taxon>Campylobacterales</taxon>
        <taxon>Helicobacteraceae</taxon>
        <taxon>Helicobacter</taxon>
    </lineage>
</organism>
<dbReference type="GeneID" id="82535016"/>
<gene>
    <name evidence="1" type="ORF">CQA43_01770</name>
</gene>
<comment type="caution">
    <text evidence="1">The sequence shown here is derived from an EMBL/GenBank/DDBJ whole genome shotgun (WGS) entry which is preliminary data.</text>
</comment>
<dbReference type="AlphaFoldDB" id="A0A3D8IHE1"/>
<evidence type="ECO:0000313" key="2">
    <source>
        <dbReference type="Proteomes" id="UP000256650"/>
    </source>
</evidence>
<dbReference type="Proteomes" id="UP000256650">
    <property type="component" value="Unassembled WGS sequence"/>
</dbReference>
<dbReference type="RefSeq" id="WP_115550883.1">
    <property type="nucleotide sequence ID" value="NZ_CAPHNE010000089.1"/>
</dbReference>
<accession>A0A3D8IHE1</accession>